<organism evidence="1 2">
    <name type="scientific">Stella humosa</name>
    <dbReference type="NCBI Taxonomy" id="94"/>
    <lineage>
        <taxon>Bacteria</taxon>
        <taxon>Pseudomonadati</taxon>
        <taxon>Pseudomonadota</taxon>
        <taxon>Alphaproteobacteria</taxon>
        <taxon>Rhodospirillales</taxon>
        <taxon>Stellaceae</taxon>
        <taxon>Stella</taxon>
    </lineage>
</organism>
<protein>
    <submittedName>
        <fullName evidence="1">Uncharacterized protein</fullName>
    </submittedName>
</protein>
<gene>
    <name evidence="1" type="ORF">EDC65_0368</name>
</gene>
<dbReference type="RefSeq" id="WP_276330447.1">
    <property type="nucleotide sequence ID" value="NZ_AP019700.1"/>
</dbReference>
<dbReference type="AlphaFoldDB" id="A0A3N1MEP9"/>
<dbReference type="Proteomes" id="UP000278222">
    <property type="component" value="Unassembled WGS sequence"/>
</dbReference>
<proteinExistence type="predicted"/>
<evidence type="ECO:0000313" key="2">
    <source>
        <dbReference type="Proteomes" id="UP000278222"/>
    </source>
</evidence>
<accession>A0A3N1MEP9</accession>
<sequence>MSKNVCLAALREVVKQADLAGFQKSSELATVLRSESSKVGKRGN</sequence>
<reference evidence="1 2" key="1">
    <citation type="submission" date="2018-11" db="EMBL/GenBank/DDBJ databases">
        <title>Genomic Encyclopedia of Type Strains, Phase IV (KMG-IV): sequencing the most valuable type-strain genomes for metagenomic binning, comparative biology and taxonomic classification.</title>
        <authorList>
            <person name="Goeker M."/>
        </authorList>
    </citation>
    <scope>NUCLEOTIDE SEQUENCE [LARGE SCALE GENOMIC DNA]</scope>
    <source>
        <strain evidence="1 2">DSM 5900</strain>
    </source>
</reference>
<evidence type="ECO:0000313" key="1">
    <source>
        <dbReference type="EMBL" id="ROQ01190.1"/>
    </source>
</evidence>
<keyword evidence="2" id="KW-1185">Reference proteome</keyword>
<dbReference type="EMBL" id="RJKX01000011">
    <property type="protein sequence ID" value="ROQ01190.1"/>
    <property type="molecule type" value="Genomic_DNA"/>
</dbReference>
<name>A0A3N1MEP9_9PROT</name>
<comment type="caution">
    <text evidence="1">The sequence shown here is derived from an EMBL/GenBank/DDBJ whole genome shotgun (WGS) entry which is preliminary data.</text>
</comment>